<keyword evidence="4" id="KW-1185">Reference proteome</keyword>
<dbReference type="EMBL" id="QNQT01000011">
    <property type="protein sequence ID" value="RDU35292.1"/>
    <property type="molecule type" value="Genomic_DNA"/>
</dbReference>
<dbReference type="CDD" id="cd03392">
    <property type="entry name" value="PAP2_like_2"/>
    <property type="match status" value="1"/>
</dbReference>
<name>A0A3D8GLS8_9BACI</name>
<evidence type="ECO:0000259" key="2">
    <source>
        <dbReference type="SMART" id="SM00014"/>
    </source>
</evidence>
<evidence type="ECO:0000256" key="1">
    <source>
        <dbReference type="SAM" id="Phobius"/>
    </source>
</evidence>
<organism evidence="3 4">
    <name type="scientific">Neobacillus piezotolerans</name>
    <dbReference type="NCBI Taxonomy" id="2259171"/>
    <lineage>
        <taxon>Bacteria</taxon>
        <taxon>Bacillati</taxon>
        <taxon>Bacillota</taxon>
        <taxon>Bacilli</taxon>
        <taxon>Bacillales</taxon>
        <taxon>Bacillaceae</taxon>
        <taxon>Neobacillus</taxon>
    </lineage>
</organism>
<dbReference type="SMART" id="SM00014">
    <property type="entry name" value="acidPPc"/>
    <property type="match status" value="1"/>
</dbReference>
<feature type="transmembrane region" description="Helical" evidence="1">
    <location>
        <begin position="154"/>
        <end position="175"/>
    </location>
</feature>
<dbReference type="InterPro" id="IPR000326">
    <property type="entry name" value="PAP2/HPO"/>
</dbReference>
<feature type="domain" description="Phosphatidic acid phosphatase type 2/haloperoxidase" evidence="2">
    <location>
        <begin position="84"/>
        <end position="196"/>
    </location>
</feature>
<dbReference type="AlphaFoldDB" id="A0A3D8GLS8"/>
<dbReference type="PANTHER" id="PTHR14969:SF13">
    <property type="entry name" value="AT30094P"/>
    <property type="match status" value="1"/>
</dbReference>
<accession>A0A3D8GLS8</accession>
<dbReference type="SUPFAM" id="SSF48317">
    <property type="entry name" value="Acid phosphatase/Vanadium-dependent haloperoxidase"/>
    <property type="match status" value="1"/>
</dbReference>
<feature type="transmembrane region" description="Helical" evidence="1">
    <location>
        <begin position="121"/>
        <end position="142"/>
    </location>
</feature>
<dbReference type="Gene3D" id="1.20.144.10">
    <property type="entry name" value="Phosphatidic acid phosphatase type 2/haloperoxidase"/>
    <property type="match status" value="2"/>
</dbReference>
<keyword evidence="1" id="KW-1133">Transmembrane helix</keyword>
<feature type="transmembrane region" description="Helical" evidence="1">
    <location>
        <begin position="81"/>
        <end position="101"/>
    </location>
</feature>
<feature type="transmembrane region" description="Helical" evidence="1">
    <location>
        <begin position="181"/>
        <end position="199"/>
    </location>
</feature>
<evidence type="ECO:0000313" key="4">
    <source>
        <dbReference type="Proteomes" id="UP000257144"/>
    </source>
</evidence>
<dbReference type="Pfam" id="PF01569">
    <property type="entry name" value="PAP2"/>
    <property type="match status" value="1"/>
</dbReference>
<dbReference type="OrthoDB" id="9789113at2"/>
<sequence>MKKKNIVVFMVLSAVVLLLLLPGVIQGRDLLIDRVVKGLFSNVPDSLDPIFIAITHLGDKKGVGITALIMLVWFLFKRRDYFAMGIFALAVAFGNELNKFLKVLIGRERPSLEHLVQVKSLSFPSGHAMVSSILYIMIAFFLLTEYKDPAARRVIVGVAAAVVLLIGASRIILNVHYPSDIFGGYAFGFLWSALFIFVYEKLRDAFPMLKTKRERK</sequence>
<proteinExistence type="predicted"/>
<comment type="caution">
    <text evidence="3">The sequence shown here is derived from an EMBL/GenBank/DDBJ whole genome shotgun (WGS) entry which is preliminary data.</text>
</comment>
<keyword evidence="1" id="KW-0472">Membrane</keyword>
<dbReference type="InterPro" id="IPR036938">
    <property type="entry name" value="PAP2/HPO_sf"/>
</dbReference>
<dbReference type="PANTHER" id="PTHR14969">
    <property type="entry name" value="SPHINGOSINE-1-PHOSPHATE PHOSPHOHYDROLASE"/>
    <property type="match status" value="1"/>
</dbReference>
<dbReference type="RefSeq" id="WP_115453530.1">
    <property type="nucleotide sequence ID" value="NZ_QNQT01000011.1"/>
</dbReference>
<keyword evidence="1" id="KW-0812">Transmembrane</keyword>
<evidence type="ECO:0000313" key="3">
    <source>
        <dbReference type="EMBL" id="RDU35292.1"/>
    </source>
</evidence>
<feature type="transmembrane region" description="Helical" evidence="1">
    <location>
        <begin position="51"/>
        <end position="74"/>
    </location>
</feature>
<gene>
    <name evidence="3" type="ORF">DRW41_18580</name>
</gene>
<reference evidence="3 4" key="1">
    <citation type="submission" date="2018-07" db="EMBL/GenBank/DDBJ databases">
        <title>Bacillus sp. YLB-04 draft genome sequence.</title>
        <authorList>
            <person name="Yu L."/>
            <person name="Tang X."/>
        </authorList>
    </citation>
    <scope>NUCLEOTIDE SEQUENCE [LARGE SCALE GENOMIC DNA]</scope>
    <source>
        <strain evidence="3 4">YLB-04</strain>
    </source>
</reference>
<dbReference type="Proteomes" id="UP000257144">
    <property type="component" value="Unassembled WGS sequence"/>
</dbReference>
<protein>
    <submittedName>
        <fullName evidence="3">PAP2 family protein</fullName>
    </submittedName>
</protein>